<proteinExistence type="predicted"/>
<gene>
    <name evidence="3" type="ORF">HJG59_015153</name>
</gene>
<feature type="region of interest" description="Disordered" evidence="1">
    <location>
        <begin position="1564"/>
        <end position="1652"/>
    </location>
</feature>
<dbReference type="Pfam" id="PF13926">
    <property type="entry name" value="DUF4211"/>
    <property type="match status" value="1"/>
</dbReference>
<reference evidence="3 4" key="1">
    <citation type="journal article" date="2020" name="Nature">
        <title>Six reference-quality genomes reveal evolution of bat adaptations.</title>
        <authorList>
            <person name="Jebb D."/>
            <person name="Huang Z."/>
            <person name="Pippel M."/>
            <person name="Hughes G.M."/>
            <person name="Lavrichenko K."/>
            <person name="Devanna P."/>
            <person name="Winkler S."/>
            <person name="Jermiin L.S."/>
            <person name="Skirmuntt E.C."/>
            <person name="Katzourakis A."/>
            <person name="Burkitt-Gray L."/>
            <person name="Ray D.A."/>
            <person name="Sullivan K.A.M."/>
            <person name="Roscito J.G."/>
            <person name="Kirilenko B.M."/>
            <person name="Davalos L.M."/>
            <person name="Corthals A.P."/>
            <person name="Power M.L."/>
            <person name="Jones G."/>
            <person name="Ransome R.D."/>
            <person name="Dechmann D.K.N."/>
            <person name="Locatelli A.G."/>
            <person name="Puechmaille S.J."/>
            <person name="Fedrigo O."/>
            <person name="Jarvis E.D."/>
            <person name="Hiller M."/>
            <person name="Vernes S.C."/>
            <person name="Myers E.W."/>
            <person name="Teeling E.C."/>
        </authorList>
    </citation>
    <scope>NUCLEOTIDE SEQUENCE [LARGE SCALE GENOMIC DNA]</scope>
    <source>
        <strain evidence="3">MMolMol1</strain>
        <tissue evidence="3">Muscle</tissue>
    </source>
</reference>
<comment type="caution">
    <text evidence="3">The sequence shown here is derived from an EMBL/GenBank/DDBJ whole genome shotgun (WGS) entry which is preliminary data.</text>
</comment>
<dbReference type="EMBL" id="JACASF010000013">
    <property type="protein sequence ID" value="KAF6438791.1"/>
    <property type="molecule type" value="Genomic_DNA"/>
</dbReference>
<dbReference type="Proteomes" id="UP000550707">
    <property type="component" value="Unassembled WGS sequence"/>
</dbReference>
<dbReference type="PANTHER" id="PTHR14709">
    <property type="entry name" value="GLUTAMINE AND SERINE-RICH PROTEIN 1-RELATED"/>
    <property type="match status" value="1"/>
</dbReference>
<sequence length="1899" mass="207089">MDRNYATSGFADPPPPPPAPPAAPAAAAAARAAAQPPAPAPAWAYEPRAAVAAGSSSGSSPSLKASLSYEEGHPSLSETNLQRQTFAASHQLPGYPTTPQPTGLSGSFDTGVNSASTNTKESSVMNFLSSVESRTAPAASSGTTLLPQFRAPSWQTGMHSSAATELFVTGPLPTTGTLPPSALSAYQHPTTFSNRNFATTSPLVLQDSTFNTTSNGILNPHDPLLQIKTSQGTVPTALAFERLGSSVLSNSIPPQSSTYRSAQESAPHLLQPQFSLLPSALGGTQQTPQAYSSTLFTNSTASIERALLRECSVIKHHQRPSGTQSIQAQLTGSQHSLHSYLSNASVVNFQETNRQSSLSCSPIGESTQVSNGGLQQKTSQVSVELAQSYSSAIPSSGYPPSSTTVKSCSTKQPLTSTKTPKPQSIIPLVQTLSYSKPSHNQSSIISGQAQIYSTAQLPSLLSVSQSQNYGLVQPHNVPSIVHSQVYRSSKVEKLPSLYKTLTFSGSSQTITSENQTLNYSSNQQEMLSSVTNENYTAQTRDLSSVSQSQSYSSGHSQGLSPVNQTQVNYSSQSQVLSVVSPSESYASGQSLTLTAPSLSYSSASRAQSLPDSSTTQNYISMHSSQNAQAHGSSSPQSQKFLPAIQSSSFTSSTHCQTLQNNMPSPDPKSYAERKLDSNVYTSSKQDDFPMQELQVLQPQVSLESSTQRLSDGEINVQESAYKVSKADDRYSQSVIRSNSHLEDQVVGITLQGSKKEESIVGSVAQLNQQIGQVSNAATLDIKKATNLMQTPQIRLNTKNLNQQHSLLHKVHEAKVQEQHDQIINASSQIQIPNHTLGHGHQASLPNTQILLDSTCDLQILQQSILQAGLGQVKASLQRVPSPQQIVHPFLQMDGHIIQSNGDHSQQQLHTQNSEIMKMDLSESSKPLQQHLTTKGHFSETNQHDSKNHFVSLGSICFPEAMLLSDERHILSNVDDILAATAAACGVTPSDFSKSTSNETISTVEDGNSKSHFQQSLDVGHVSSDFSSITVGKPQNINDISLNGSQVTVNLSPVPTLQSKMTLDHQHIETPGQNKASKLTSPVVGPNHEVQEQSSGPFKKQSVTNHESEDDCEVPVGSSLNNNRNQEFVSSSRSMSGESATSESEFTLGGDDSGVSVNPARNALALLAMAQPGEAISVKIEEESQDLMHFNLQKKKTKGKGQTKEEDNSNQKQLKRPVQGKRQNPRGTDTYLPYTPPPSEGCHDVYQHQEKMRQKIKEVEEKQPEVKTGFIASFLDFLKSGPKQQFSTLAVRMPNRTRRPGTQIVRTFCPPPFPKTSSTTPTPLVSETGGNSPSEKVDNELKNLEHVSSFSSDEDDPGVCSHDIYKSAATTLTTLDASSDKKKKTVSEALQVATTSLTANTTGTATTSTTTVRAVKQEPLYSTSSTGNILENKSSTELSKPIELDGLHSNQFAKGQDTVAIEGFTDDDNTESGGEGQYRERDEFVVKIEDIETFKEALKTGKEPPAIWKVQKALLQKFIPEIRDGQREFAATNSYLGYFGDAKSKYKRIYVKFIENTNKKEYVRVCSKKPRSKPSQTIRTVQAKPSNSNKTSDPPIPKMTTTKAPSVKPKGKQLKVKAEPPPKKRKKWKEEFSSSQSDSSPEIHYSSSDDEEFDPPAPFVTRFLNTRAMKETFKSYMELLVSIALDPDTMQALEKSNDELLLPHMKKIDSMLNDNRKRLLLNLHLDQSFKNALESFPELTIITRDSKAKSGGSSISKIKMNGKTYNKKTLRTSKTTTKSAQEFAVDPEKIQLYSLYHSLHHYKYHVYLICKDEISSVQKKNEDLGQEEIVQLCMKNVKWVEDLFEKFGELLNHCLKSYQESSITASCLNKACFCGRCCCLRFELTGQLLIIQNLSKLAKN</sequence>
<feature type="region of interest" description="Disordered" evidence="1">
    <location>
        <begin position="651"/>
        <end position="671"/>
    </location>
</feature>
<feature type="compositionally biased region" description="Low complexity" evidence="1">
    <location>
        <begin position="542"/>
        <end position="563"/>
    </location>
</feature>
<evidence type="ECO:0000259" key="2">
    <source>
        <dbReference type="Pfam" id="PF13926"/>
    </source>
</evidence>
<dbReference type="InterPro" id="IPR052466">
    <property type="entry name" value="DNA_MethProtect_Complex"/>
</dbReference>
<dbReference type="FunCoup" id="A0A7J8ETZ0">
    <property type="interactions" value="2467"/>
</dbReference>
<feature type="region of interest" description="Disordered" evidence="1">
    <location>
        <begin position="1308"/>
        <end position="1335"/>
    </location>
</feature>
<feature type="compositionally biased region" description="Polar residues" evidence="1">
    <location>
        <begin position="100"/>
        <end position="117"/>
    </location>
</feature>
<evidence type="ECO:0000313" key="3">
    <source>
        <dbReference type="EMBL" id="KAF6438791.1"/>
    </source>
</evidence>
<feature type="region of interest" description="Disordered" evidence="1">
    <location>
        <begin position="1"/>
        <end position="77"/>
    </location>
</feature>
<feature type="region of interest" description="Disordered" evidence="1">
    <location>
        <begin position="1193"/>
        <end position="1241"/>
    </location>
</feature>
<dbReference type="InParanoid" id="A0A7J8ETZ0"/>
<dbReference type="OrthoDB" id="8447576at2759"/>
<keyword evidence="4" id="KW-1185">Reference proteome</keyword>
<evidence type="ECO:0000313" key="4">
    <source>
        <dbReference type="Proteomes" id="UP000550707"/>
    </source>
</evidence>
<feature type="compositionally biased region" description="Low complexity" evidence="1">
    <location>
        <begin position="24"/>
        <end position="68"/>
    </location>
</feature>
<feature type="compositionally biased region" description="Polar residues" evidence="1">
    <location>
        <begin position="1117"/>
        <end position="1144"/>
    </location>
</feature>
<feature type="compositionally biased region" description="Pro residues" evidence="1">
    <location>
        <begin position="12"/>
        <end position="23"/>
    </location>
</feature>
<dbReference type="PANTHER" id="PTHR14709:SF2">
    <property type="entry name" value="GLUTAMINE AND SERINE-RICH PROTEIN 1"/>
    <property type="match status" value="1"/>
</dbReference>
<accession>A0A7J8ETZ0</accession>
<feature type="compositionally biased region" description="Basic and acidic residues" evidence="1">
    <location>
        <begin position="1615"/>
        <end position="1631"/>
    </location>
</feature>
<feature type="domain" description="DUF4211" evidence="2">
    <location>
        <begin position="1647"/>
        <end position="1769"/>
    </location>
</feature>
<feature type="region of interest" description="Disordered" evidence="1">
    <location>
        <begin position="91"/>
        <end position="117"/>
    </location>
</feature>
<dbReference type="InterPro" id="IPR025451">
    <property type="entry name" value="DUF4211"/>
</dbReference>
<feature type="compositionally biased region" description="Polar residues" evidence="1">
    <location>
        <begin position="1572"/>
        <end position="1591"/>
    </location>
</feature>
<organism evidence="3 4">
    <name type="scientific">Molossus molossus</name>
    <name type="common">Pallas' mastiff bat</name>
    <name type="synonym">Vespertilio molossus</name>
    <dbReference type="NCBI Taxonomy" id="27622"/>
    <lineage>
        <taxon>Eukaryota</taxon>
        <taxon>Metazoa</taxon>
        <taxon>Chordata</taxon>
        <taxon>Craniata</taxon>
        <taxon>Vertebrata</taxon>
        <taxon>Euteleostomi</taxon>
        <taxon>Mammalia</taxon>
        <taxon>Eutheria</taxon>
        <taxon>Laurasiatheria</taxon>
        <taxon>Chiroptera</taxon>
        <taxon>Yangochiroptera</taxon>
        <taxon>Molossidae</taxon>
        <taxon>Molossus</taxon>
    </lineage>
</organism>
<evidence type="ECO:0000256" key="1">
    <source>
        <dbReference type="SAM" id="MobiDB-lite"/>
    </source>
</evidence>
<feature type="compositionally biased region" description="Polar residues" evidence="1">
    <location>
        <begin position="651"/>
        <end position="663"/>
    </location>
</feature>
<protein>
    <submittedName>
        <fullName evidence="3">Glutamine and serine rich 1</fullName>
    </submittedName>
</protein>
<feature type="region of interest" description="Disordered" evidence="1">
    <location>
        <begin position="357"/>
        <end position="376"/>
    </location>
</feature>
<feature type="compositionally biased region" description="Polar residues" evidence="1">
    <location>
        <begin position="1070"/>
        <end position="1079"/>
    </location>
</feature>
<feature type="compositionally biased region" description="Polar residues" evidence="1">
    <location>
        <begin position="1091"/>
        <end position="1104"/>
    </location>
</feature>
<feature type="region of interest" description="Disordered" evidence="1">
    <location>
        <begin position="540"/>
        <end position="563"/>
    </location>
</feature>
<feature type="region of interest" description="Disordered" evidence="1">
    <location>
        <begin position="1066"/>
        <end position="1152"/>
    </location>
</feature>
<feature type="region of interest" description="Disordered" evidence="1">
    <location>
        <begin position="393"/>
        <end position="422"/>
    </location>
</feature>
<name>A0A7J8ETZ0_MOLMO</name>